<dbReference type="AlphaFoldDB" id="A0A4R6RYU1"/>
<comment type="similarity">
    <text evidence="2 7">Belongs to the FAD-dependent glycerol-3-phosphate dehydrogenase family.</text>
</comment>
<dbReference type="PANTHER" id="PTHR11985">
    <property type="entry name" value="GLYCEROL-3-PHOSPHATE DEHYDROGENASE"/>
    <property type="match status" value="1"/>
</dbReference>
<dbReference type="PRINTS" id="PR01001">
    <property type="entry name" value="FADG3PDH"/>
</dbReference>
<evidence type="ECO:0000256" key="2">
    <source>
        <dbReference type="ARBA" id="ARBA00007330"/>
    </source>
</evidence>
<dbReference type="InterPro" id="IPR000447">
    <property type="entry name" value="G3P_DH_FAD-dep"/>
</dbReference>
<feature type="compositionally biased region" description="Low complexity" evidence="8">
    <location>
        <begin position="570"/>
        <end position="579"/>
    </location>
</feature>
<feature type="domain" description="FAD dependent oxidoreductase" evidence="9">
    <location>
        <begin position="27"/>
        <end position="391"/>
    </location>
</feature>
<evidence type="ECO:0000256" key="7">
    <source>
        <dbReference type="RuleBase" id="RU361217"/>
    </source>
</evidence>
<dbReference type="EMBL" id="SNYA01000005">
    <property type="protein sequence ID" value="TDP91436.1"/>
    <property type="molecule type" value="Genomic_DNA"/>
</dbReference>
<keyword evidence="4" id="KW-0319">Glycerol metabolism</keyword>
<dbReference type="Gene3D" id="3.50.50.60">
    <property type="entry name" value="FAD/NAD(P)-binding domain"/>
    <property type="match status" value="1"/>
</dbReference>
<sequence length="612" mass="62979">MIPAGPGDLNAASRASSLAYLADHRVDVLVIGGGITGTGVALDAATRGLSVALCEAEDLASGTSGFSSKLVHGGLRYLATGDLSMAWESAVERAALMRWIAPHLVRPRAFLVPRFAAAPGDTGRAAALKSRAEGALSEMGIRIADALRVLSGLSARVLPRPRSVDARTSRLLAPALRERGLRGGLVYWDGTVEDDTRLVVGLARTAARHGAHILTGCRVLRATAHEAIVDPGVGGAGVFEPGASAAIGGNVQDRSSAGPGSGTELRIRASVVINATGVWSGAFAPELPLTPSRGTHLVFPAALFGHPRAVLTAPVPGHFGRYVFVLPQPNGLCYLGLTDELAPGADGYGPEVPESDIEFLLSTANAALGTPLRREDVLSVFAGLRPLLGAGANSAGASRRHLLQDRPGEPITITGGKLTVYRRMAEDAVDAAVRRLGAEPRRGSLGAVSSRVPLLGAPGSGNFGTFQWPEPDPDGRIAARLTERYGTECARVGALAMADPDLAAEIVPGAGVAGAEVVFAALAEGARSAADVLGRRTRLALQPELATAAEPILTSLLARATDLLQHGSGPAAPQAAPAASRSLPPHVIPGAPEFQGVRPRPVPPFKKATKLS</sequence>
<comment type="cofactor">
    <cofactor evidence="1 7">
        <name>FAD</name>
        <dbReference type="ChEBI" id="CHEBI:57692"/>
    </cofactor>
</comment>
<protein>
    <recommendedName>
        <fullName evidence="7">Glycerol-3-phosphate dehydrogenase</fullName>
        <ecNumber evidence="7">1.1.5.3</ecNumber>
    </recommendedName>
</protein>
<dbReference type="GO" id="GO:0006071">
    <property type="term" value="P:glycerol metabolic process"/>
    <property type="evidence" value="ECO:0007669"/>
    <property type="project" value="UniProtKB-KW"/>
</dbReference>
<dbReference type="InterPro" id="IPR006076">
    <property type="entry name" value="FAD-dep_OxRdtase"/>
</dbReference>
<evidence type="ECO:0000256" key="1">
    <source>
        <dbReference type="ARBA" id="ARBA00001974"/>
    </source>
</evidence>
<name>A0A4R6RYU1_9MICO</name>
<dbReference type="InterPro" id="IPR038299">
    <property type="entry name" value="DAO_C_sf"/>
</dbReference>
<evidence type="ECO:0000256" key="8">
    <source>
        <dbReference type="SAM" id="MobiDB-lite"/>
    </source>
</evidence>
<comment type="catalytic activity">
    <reaction evidence="7">
        <text>a quinone + sn-glycerol 3-phosphate = dihydroxyacetone phosphate + a quinol</text>
        <dbReference type="Rhea" id="RHEA:18977"/>
        <dbReference type="ChEBI" id="CHEBI:24646"/>
        <dbReference type="ChEBI" id="CHEBI:57597"/>
        <dbReference type="ChEBI" id="CHEBI:57642"/>
        <dbReference type="ChEBI" id="CHEBI:132124"/>
        <dbReference type="EC" id="1.1.5.3"/>
    </reaction>
</comment>
<dbReference type="PANTHER" id="PTHR11985:SF35">
    <property type="entry name" value="ANAEROBIC GLYCEROL-3-PHOSPHATE DEHYDROGENASE SUBUNIT A"/>
    <property type="match status" value="1"/>
</dbReference>
<dbReference type="Gene3D" id="3.30.9.10">
    <property type="entry name" value="D-Amino Acid Oxidase, subunit A, domain 2"/>
    <property type="match status" value="1"/>
</dbReference>
<dbReference type="PROSITE" id="PS00977">
    <property type="entry name" value="FAD_G3PDH_1"/>
    <property type="match status" value="1"/>
</dbReference>
<dbReference type="Pfam" id="PF16901">
    <property type="entry name" value="DAO_C"/>
    <property type="match status" value="1"/>
</dbReference>
<evidence type="ECO:0000259" key="9">
    <source>
        <dbReference type="Pfam" id="PF01266"/>
    </source>
</evidence>
<comment type="caution">
    <text evidence="11">The sequence shown here is derived from an EMBL/GenBank/DDBJ whole genome shotgun (WGS) entry which is preliminary data.</text>
</comment>
<keyword evidence="12" id="KW-1185">Reference proteome</keyword>
<evidence type="ECO:0000256" key="6">
    <source>
        <dbReference type="ARBA" id="ARBA00023002"/>
    </source>
</evidence>
<evidence type="ECO:0000313" key="11">
    <source>
        <dbReference type="EMBL" id="TDP91436.1"/>
    </source>
</evidence>
<feature type="domain" description="Alpha-glycerophosphate oxidase C-terminal" evidence="10">
    <location>
        <begin position="450"/>
        <end position="559"/>
    </location>
</feature>
<evidence type="ECO:0000256" key="5">
    <source>
        <dbReference type="ARBA" id="ARBA00022827"/>
    </source>
</evidence>
<evidence type="ECO:0000313" key="12">
    <source>
        <dbReference type="Proteomes" id="UP000295601"/>
    </source>
</evidence>
<reference evidence="11 12" key="1">
    <citation type="submission" date="2019-03" db="EMBL/GenBank/DDBJ databases">
        <title>Genomic analyses of the natural microbiome of Caenorhabditis elegans.</title>
        <authorList>
            <person name="Samuel B."/>
        </authorList>
    </citation>
    <scope>NUCLEOTIDE SEQUENCE [LARGE SCALE GENOMIC DNA]</scope>
    <source>
        <strain evidence="11 12">JUb18</strain>
    </source>
</reference>
<keyword evidence="5" id="KW-0274">FAD</keyword>
<dbReference type="GO" id="GO:0046168">
    <property type="term" value="P:glycerol-3-phosphate catabolic process"/>
    <property type="evidence" value="ECO:0007669"/>
    <property type="project" value="TreeGrafter"/>
</dbReference>
<dbReference type="GO" id="GO:0009331">
    <property type="term" value="C:glycerol-3-phosphate dehydrogenase (FAD) complex"/>
    <property type="evidence" value="ECO:0007669"/>
    <property type="project" value="UniProtKB-UniRule"/>
</dbReference>
<dbReference type="Proteomes" id="UP000295601">
    <property type="component" value="Unassembled WGS sequence"/>
</dbReference>
<dbReference type="SUPFAM" id="SSF51905">
    <property type="entry name" value="FAD/NAD(P)-binding domain"/>
    <property type="match status" value="1"/>
</dbReference>
<evidence type="ECO:0000256" key="3">
    <source>
        <dbReference type="ARBA" id="ARBA00022630"/>
    </source>
</evidence>
<dbReference type="Gene3D" id="1.10.8.870">
    <property type="entry name" value="Alpha-glycerophosphate oxidase, cap domain"/>
    <property type="match status" value="1"/>
</dbReference>
<accession>A0A4R6RYU1</accession>
<feature type="region of interest" description="Disordered" evidence="8">
    <location>
        <begin position="568"/>
        <end position="612"/>
    </location>
</feature>
<gene>
    <name evidence="11" type="ORF">EDF62_2051</name>
</gene>
<dbReference type="InterPro" id="IPR031656">
    <property type="entry name" value="DAO_C"/>
</dbReference>
<keyword evidence="6 7" id="KW-0560">Oxidoreductase</keyword>
<evidence type="ECO:0000256" key="4">
    <source>
        <dbReference type="ARBA" id="ARBA00022798"/>
    </source>
</evidence>
<dbReference type="Pfam" id="PF01266">
    <property type="entry name" value="DAO"/>
    <property type="match status" value="1"/>
</dbReference>
<dbReference type="GO" id="GO:0004368">
    <property type="term" value="F:glycerol-3-phosphate dehydrogenase (quinone) activity"/>
    <property type="evidence" value="ECO:0007669"/>
    <property type="project" value="UniProtKB-EC"/>
</dbReference>
<dbReference type="OrthoDB" id="9766796at2"/>
<dbReference type="InterPro" id="IPR036188">
    <property type="entry name" value="FAD/NAD-bd_sf"/>
</dbReference>
<dbReference type="EC" id="1.1.5.3" evidence="7"/>
<dbReference type="RefSeq" id="WP_133616926.1">
    <property type="nucleotide sequence ID" value="NZ_SNYA01000005.1"/>
</dbReference>
<organism evidence="11 12">
    <name type="scientific">Leucobacter luti</name>
    <dbReference type="NCBI Taxonomy" id="340320"/>
    <lineage>
        <taxon>Bacteria</taxon>
        <taxon>Bacillati</taxon>
        <taxon>Actinomycetota</taxon>
        <taxon>Actinomycetes</taxon>
        <taxon>Micrococcales</taxon>
        <taxon>Microbacteriaceae</taxon>
        <taxon>Leucobacter</taxon>
    </lineage>
</organism>
<evidence type="ECO:0000259" key="10">
    <source>
        <dbReference type="Pfam" id="PF16901"/>
    </source>
</evidence>
<proteinExistence type="inferred from homology"/>
<keyword evidence="3 7" id="KW-0285">Flavoprotein</keyword>